<evidence type="ECO:0000313" key="1">
    <source>
        <dbReference type="EMBL" id="KAJ1157285.1"/>
    </source>
</evidence>
<reference evidence="1" key="1">
    <citation type="journal article" date="2022" name="bioRxiv">
        <title>Sequencing and chromosome-scale assembly of the giantPleurodeles waltlgenome.</title>
        <authorList>
            <person name="Brown T."/>
            <person name="Elewa A."/>
            <person name="Iarovenko S."/>
            <person name="Subramanian E."/>
            <person name="Araus A.J."/>
            <person name="Petzold A."/>
            <person name="Susuki M."/>
            <person name="Suzuki K.-i.T."/>
            <person name="Hayashi T."/>
            <person name="Toyoda A."/>
            <person name="Oliveira C."/>
            <person name="Osipova E."/>
            <person name="Leigh N.D."/>
            <person name="Simon A."/>
            <person name="Yun M.H."/>
        </authorList>
    </citation>
    <scope>NUCLEOTIDE SEQUENCE</scope>
    <source>
        <strain evidence="1">20211129_DDA</strain>
        <tissue evidence="1">Liver</tissue>
    </source>
</reference>
<comment type="caution">
    <text evidence="1">The sequence shown here is derived from an EMBL/GenBank/DDBJ whole genome shotgun (WGS) entry which is preliminary data.</text>
</comment>
<sequence length="88" mass="9718">MKPSGRGSDEGQLIIMIITNRIVSKVGPYQSAHRQCKGLADPPPNLEASWWEIALDVEESLESSCISEYCRLLHCPDVGVRSDPNKHG</sequence>
<gene>
    <name evidence="1" type="ORF">NDU88_010000</name>
</gene>
<name>A0AAV7S0L6_PLEWA</name>
<accession>A0AAV7S0L6</accession>
<organism evidence="1 2">
    <name type="scientific">Pleurodeles waltl</name>
    <name type="common">Iberian ribbed newt</name>
    <dbReference type="NCBI Taxonomy" id="8319"/>
    <lineage>
        <taxon>Eukaryota</taxon>
        <taxon>Metazoa</taxon>
        <taxon>Chordata</taxon>
        <taxon>Craniata</taxon>
        <taxon>Vertebrata</taxon>
        <taxon>Euteleostomi</taxon>
        <taxon>Amphibia</taxon>
        <taxon>Batrachia</taxon>
        <taxon>Caudata</taxon>
        <taxon>Salamandroidea</taxon>
        <taxon>Salamandridae</taxon>
        <taxon>Pleurodelinae</taxon>
        <taxon>Pleurodeles</taxon>
    </lineage>
</organism>
<evidence type="ECO:0000313" key="2">
    <source>
        <dbReference type="Proteomes" id="UP001066276"/>
    </source>
</evidence>
<protein>
    <submittedName>
        <fullName evidence="1">Uncharacterized protein</fullName>
    </submittedName>
</protein>
<dbReference type="AlphaFoldDB" id="A0AAV7S0L6"/>
<dbReference type="Proteomes" id="UP001066276">
    <property type="component" value="Chromosome 5"/>
</dbReference>
<keyword evidence="2" id="KW-1185">Reference proteome</keyword>
<dbReference type="EMBL" id="JANPWB010000009">
    <property type="protein sequence ID" value="KAJ1157285.1"/>
    <property type="molecule type" value="Genomic_DNA"/>
</dbReference>
<proteinExistence type="predicted"/>